<name>A0ABY0V637_9ACTO</name>
<evidence type="ECO:0000313" key="6">
    <source>
        <dbReference type="Proteomes" id="UP000198976"/>
    </source>
</evidence>
<keyword evidence="6" id="KW-1185">Reference proteome</keyword>
<dbReference type="InterPro" id="IPR039532">
    <property type="entry name" value="TetR_C_Firmicutes"/>
</dbReference>
<dbReference type="GO" id="GO:0003677">
    <property type="term" value="F:DNA binding"/>
    <property type="evidence" value="ECO:0007669"/>
    <property type="project" value="UniProtKB-KW"/>
</dbReference>
<accession>A0ABY0V637</accession>
<dbReference type="PANTHER" id="PTHR43479:SF7">
    <property type="entry name" value="TETR-FAMILY TRANSCRIPTIONAL REGULATOR"/>
    <property type="match status" value="1"/>
</dbReference>
<organism evidence="5 6">
    <name type="scientific">Schaalia radingae</name>
    <dbReference type="NCBI Taxonomy" id="131110"/>
    <lineage>
        <taxon>Bacteria</taxon>
        <taxon>Bacillati</taxon>
        <taxon>Actinomycetota</taxon>
        <taxon>Actinomycetes</taxon>
        <taxon>Actinomycetales</taxon>
        <taxon>Actinomycetaceae</taxon>
        <taxon>Schaalia</taxon>
    </lineage>
</organism>
<dbReference type="PANTHER" id="PTHR43479">
    <property type="entry name" value="ACREF/ENVCD OPERON REPRESSOR-RELATED"/>
    <property type="match status" value="1"/>
</dbReference>
<evidence type="ECO:0000256" key="3">
    <source>
        <dbReference type="SAM" id="MobiDB-lite"/>
    </source>
</evidence>
<evidence type="ECO:0000259" key="4">
    <source>
        <dbReference type="PROSITE" id="PS50977"/>
    </source>
</evidence>
<dbReference type="InterPro" id="IPR001647">
    <property type="entry name" value="HTH_TetR"/>
</dbReference>
<dbReference type="InterPro" id="IPR050624">
    <property type="entry name" value="HTH-type_Tx_Regulator"/>
</dbReference>
<dbReference type="Proteomes" id="UP000198976">
    <property type="component" value="Chromosome I"/>
</dbReference>
<dbReference type="InterPro" id="IPR009057">
    <property type="entry name" value="Homeodomain-like_sf"/>
</dbReference>
<evidence type="ECO:0000313" key="5">
    <source>
        <dbReference type="EMBL" id="SDT89033.1"/>
    </source>
</evidence>
<keyword evidence="1 2" id="KW-0238">DNA-binding</keyword>
<feature type="domain" description="HTH tetR-type" evidence="4">
    <location>
        <begin position="20"/>
        <end position="80"/>
    </location>
</feature>
<feature type="region of interest" description="Disordered" evidence="3">
    <location>
        <begin position="1"/>
        <end position="20"/>
    </location>
</feature>
<evidence type="ECO:0000256" key="2">
    <source>
        <dbReference type="PROSITE-ProRule" id="PRU00335"/>
    </source>
</evidence>
<protein>
    <submittedName>
        <fullName evidence="5">DNA-binding transcriptional regulator, AcrR family</fullName>
    </submittedName>
</protein>
<dbReference type="Gene3D" id="1.10.357.10">
    <property type="entry name" value="Tetracycline Repressor, domain 2"/>
    <property type="match status" value="1"/>
</dbReference>
<dbReference type="SUPFAM" id="SSF46689">
    <property type="entry name" value="Homeodomain-like"/>
    <property type="match status" value="1"/>
</dbReference>
<sequence>MSATGRASKQRSPEEDPRYQRTRAALVHAVVELARTTPADKITVSELTARAGVARQTFYKHAPTPADLLANYLIDQLQPDFADLATLLSSVTQDPRQRLTDVYVRMMSTISQQPEIYHKIFATNAPSVVRSLFAQRLEEVFSQYVTDFAQRLEWNASQLWIEMAVSQQLHNMMAMITAWLRTGMTANAQEVVATYLTLAPPWQLVHFSESGKAPMPRRGFIDETASKAEDET</sequence>
<dbReference type="EMBL" id="LT629792">
    <property type="protein sequence ID" value="SDT89033.1"/>
    <property type="molecule type" value="Genomic_DNA"/>
</dbReference>
<reference evidence="5 6" key="1">
    <citation type="submission" date="2016-10" db="EMBL/GenBank/DDBJ databases">
        <authorList>
            <person name="Varghese N."/>
            <person name="Submissions S."/>
        </authorList>
    </citation>
    <scope>NUCLEOTIDE SEQUENCE [LARGE SCALE GENOMIC DNA]</scope>
    <source>
        <strain evidence="5 6">DSM 9169</strain>
    </source>
</reference>
<proteinExistence type="predicted"/>
<feature type="DNA-binding region" description="H-T-H motif" evidence="2">
    <location>
        <begin position="43"/>
        <end position="62"/>
    </location>
</feature>
<gene>
    <name evidence="5" type="ORF">SAMN04489714_0605</name>
</gene>
<evidence type="ECO:0000256" key="1">
    <source>
        <dbReference type="ARBA" id="ARBA00023125"/>
    </source>
</evidence>
<dbReference type="Pfam" id="PF14278">
    <property type="entry name" value="TetR_C_8"/>
    <property type="match status" value="1"/>
</dbReference>
<dbReference type="RefSeq" id="WP_092648362.1">
    <property type="nucleotide sequence ID" value="NZ_LT629792.1"/>
</dbReference>
<dbReference type="PROSITE" id="PS50977">
    <property type="entry name" value="HTH_TETR_2"/>
    <property type="match status" value="1"/>
</dbReference>